<comment type="caution">
    <text evidence="3">The sequence shown here is derived from an EMBL/GenBank/DDBJ whole genome shotgun (WGS) entry which is preliminary data.</text>
</comment>
<keyword evidence="1" id="KW-0677">Repeat</keyword>
<name>A0AAD4TKG2_OVIAM</name>
<proteinExistence type="predicted"/>
<dbReference type="Proteomes" id="UP001214576">
    <property type="component" value="Unassembled WGS sequence"/>
</dbReference>
<feature type="compositionally biased region" description="Polar residues" evidence="2">
    <location>
        <begin position="132"/>
        <end position="151"/>
    </location>
</feature>
<reference evidence="3" key="1">
    <citation type="submission" date="2022-03" db="EMBL/GenBank/DDBJ databases">
        <title>Genomic analyses of argali, domestic sheep and their hybrids provide insights into chromosomal evolution, heterosis and genetic basis of agronomic traits.</title>
        <authorList>
            <person name="Li M."/>
        </authorList>
    </citation>
    <scope>NUCLEOTIDE SEQUENCE</scope>
    <source>
        <strain evidence="3">CAU-MHL-2022a</strain>
        <tissue evidence="3">Skin</tissue>
    </source>
</reference>
<sequence>MSLSTCCSEHPALPSDDRCSFGPALKLLLEHLECLVSWYVPSLWMTAGKPQAQSPAGMTSEMEVLRALKLLFEHHKSLDEKLPALQEEVGDDKTSIKCETSTPASPRSLRLDHLHTGSLRTATPGDIREAHNSTGSQDNPGNNPSSSTSRQDSLHKAPKKKGMKSSIGRLFCKKEKGRLEHPGKEALGPGAGLADNLADLLLGSSFAAPSAELTFLLGIVATGRARAVCLRAAARREPSRS</sequence>
<accession>A0AAD4TKG2</accession>
<feature type="region of interest" description="Disordered" evidence="2">
    <location>
        <begin position="89"/>
        <end position="167"/>
    </location>
</feature>
<dbReference type="EMBL" id="JAKZEL010000027">
    <property type="protein sequence ID" value="KAI4529758.1"/>
    <property type="molecule type" value="Genomic_DNA"/>
</dbReference>
<keyword evidence="4" id="KW-1185">Reference proteome</keyword>
<dbReference type="PANTHER" id="PTHR12587">
    <property type="entry name" value="LAR INTERACTING PROTEIN LIP -RELATED PROTEIN"/>
    <property type="match status" value="1"/>
</dbReference>
<dbReference type="InterPro" id="IPR029515">
    <property type="entry name" value="Liprin"/>
</dbReference>
<organism evidence="3 4">
    <name type="scientific">Ovis ammon polii</name>
    <dbReference type="NCBI Taxonomy" id="230172"/>
    <lineage>
        <taxon>Eukaryota</taxon>
        <taxon>Metazoa</taxon>
        <taxon>Chordata</taxon>
        <taxon>Craniata</taxon>
        <taxon>Vertebrata</taxon>
        <taxon>Euteleostomi</taxon>
        <taxon>Mammalia</taxon>
        <taxon>Eutheria</taxon>
        <taxon>Laurasiatheria</taxon>
        <taxon>Artiodactyla</taxon>
        <taxon>Ruminantia</taxon>
        <taxon>Pecora</taxon>
        <taxon>Bovidae</taxon>
        <taxon>Caprinae</taxon>
        <taxon>Ovis</taxon>
    </lineage>
</organism>
<dbReference type="PANTHER" id="PTHR12587:SF15">
    <property type="entry name" value="LIPRIN-ALPHA-1"/>
    <property type="match status" value="1"/>
</dbReference>
<dbReference type="GO" id="GO:0048786">
    <property type="term" value="C:presynaptic active zone"/>
    <property type="evidence" value="ECO:0007669"/>
    <property type="project" value="TreeGrafter"/>
</dbReference>
<gene>
    <name evidence="3" type="ORF">MG293_020436</name>
</gene>
<evidence type="ECO:0000256" key="1">
    <source>
        <dbReference type="ARBA" id="ARBA00022737"/>
    </source>
</evidence>
<evidence type="ECO:0000256" key="2">
    <source>
        <dbReference type="SAM" id="MobiDB-lite"/>
    </source>
</evidence>
<protein>
    <submittedName>
        <fullName evidence="3">Uncharacterized protein</fullName>
    </submittedName>
</protein>
<evidence type="ECO:0000313" key="3">
    <source>
        <dbReference type="EMBL" id="KAI4529758.1"/>
    </source>
</evidence>
<dbReference type="GO" id="GO:0050808">
    <property type="term" value="P:synapse organization"/>
    <property type="evidence" value="ECO:0007669"/>
    <property type="project" value="TreeGrafter"/>
</dbReference>
<dbReference type="AlphaFoldDB" id="A0AAD4TKG2"/>
<evidence type="ECO:0000313" key="4">
    <source>
        <dbReference type="Proteomes" id="UP001214576"/>
    </source>
</evidence>